<accession>A0A9R0X9G0</accession>
<dbReference type="EMBL" id="LT934120">
    <property type="protein sequence ID" value="VAI32411.1"/>
    <property type="molecule type" value="Genomic_DNA"/>
</dbReference>
<organism evidence="2 3">
    <name type="scientific">Triticum turgidum subsp. durum</name>
    <name type="common">Durum wheat</name>
    <name type="synonym">Triticum durum</name>
    <dbReference type="NCBI Taxonomy" id="4567"/>
    <lineage>
        <taxon>Eukaryota</taxon>
        <taxon>Viridiplantae</taxon>
        <taxon>Streptophyta</taxon>
        <taxon>Embryophyta</taxon>
        <taxon>Tracheophyta</taxon>
        <taxon>Spermatophyta</taxon>
        <taxon>Magnoliopsida</taxon>
        <taxon>Liliopsida</taxon>
        <taxon>Poales</taxon>
        <taxon>Poaceae</taxon>
        <taxon>BOP clade</taxon>
        <taxon>Pooideae</taxon>
        <taxon>Triticodae</taxon>
        <taxon>Triticeae</taxon>
        <taxon>Triticinae</taxon>
        <taxon>Triticum</taxon>
    </lineage>
</organism>
<reference evidence="2 3" key="1">
    <citation type="submission" date="2017-09" db="EMBL/GenBank/DDBJ databases">
        <authorList>
            <consortium name="International Durum Wheat Genome Sequencing Consortium (IDWGSC)"/>
            <person name="Milanesi L."/>
        </authorList>
    </citation>
    <scope>NUCLEOTIDE SEQUENCE [LARGE SCALE GENOMIC DNA]</scope>
    <source>
        <strain evidence="3">cv. Svevo</strain>
    </source>
</reference>
<dbReference type="Proteomes" id="UP000324705">
    <property type="component" value="Chromosome 5B"/>
</dbReference>
<evidence type="ECO:0000313" key="3">
    <source>
        <dbReference type="Proteomes" id="UP000324705"/>
    </source>
</evidence>
<dbReference type="AlphaFoldDB" id="A0A9R0X9G0"/>
<feature type="compositionally biased region" description="Low complexity" evidence="1">
    <location>
        <begin position="1"/>
        <end position="15"/>
    </location>
</feature>
<keyword evidence="3" id="KW-1185">Reference proteome</keyword>
<sequence length="171" mass="17988">MLAAADAASASRPASSQPPFGKNLTSTPTPPPVPPSSSSTSLLAASASPPRSTSSLPVMLQRLGPVVSVSCRALSCCCASWTTLACLGCTPFSPELQIHGCSGEPLLSLKFLAEGHHRHWGRCKASAMVSLSSRDSSDPTSPPRRLLTELLTKEDLVAYVASECKPKENWR</sequence>
<gene>
    <name evidence="2" type="ORF">TRITD_5Bv1G126810</name>
</gene>
<evidence type="ECO:0000256" key="1">
    <source>
        <dbReference type="SAM" id="MobiDB-lite"/>
    </source>
</evidence>
<feature type="compositionally biased region" description="Low complexity" evidence="1">
    <location>
        <begin position="36"/>
        <end position="54"/>
    </location>
</feature>
<feature type="region of interest" description="Disordered" evidence="1">
    <location>
        <begin position="1"/>
        <end position="54"/>
    </location>
</feature>
<protein>
    <submittedName>
        <fullName evidence="2">Uncharacterized protein</fullName>
    </submittedName>
</protein>
<proteinExistence type="predicted"/>
<evidence type="ECO:0000313" key="2">
    <source>
        <dbReference type="EMBL" id="VAI32411.1"/>
    </source>
</evidence>
<dbReference type="Gramene" id="TRITD5Bv1G126810.2">
    <property type="protein sequence ID" value="TRITD5Bv1G126810.2"/>
    <property type="gene ID" value="TRITD5Bv1G126810"/>
</dbReference>
<name>A0A9R0X9G0_TRITD</name>